<organism evidence="1 2">
    <name type="scientific">Cellulomonas flavigena (strain ATCC 482 / DSM 20109 / BCRC 11376 / JCM 18109 / NBRC 3775 / NCIMB 8073 / NRS 134)</name>
    <dbReference type="NCBI Taxonomy" id="446466"/>
    <lineage>
        <taxon>Bacteria</taxon>
        <taxon>Bacillati</taxon>
        <taxon>Actinomycetota</taxon>
        <taxon>Actinomycetes</taxon>
        <taxon>Micrococcales</taxon>
        <taxon>Cellulomonadaceae</taxon>
        <taxon>Cellulomonas</taxon>
    </lineage>
</organism>
<dbReference type="EMBL" id="CP001964">
    <property type="protein sequence ID" value="ADG74849.1"/>
    <property type="molecule type" value="Genomic_DNA"/>
</dbReference>
<dbReference type="KEGG" id="cfl:Cfla_1954"/>
<keyword evidence="2" id="KW-1185">Reference proteome</keyword>
<proteinExistence type="predicted"/>
<name>D5UF52_CELFN</name>
<dbReference type="Proteomes" id="UP000000849">
    <property type="component" value="Chromosome"/>
</dbReference>
<accession>D5UF52</accession>
<dbReference type="RefSeq" id="WP_013117183.1">
    <property type="nucleotide sequence ID" value="NC_014151.1"/>
</dbReference>
<protein>
    <submittedName>
        <fullName evidence="1">Uncharacterized protein</fullName>
    </submittedName>
</protein>
<dbReference type="AlphaFoldDB" id="D5UF52"/>
<gene>
    <name evidence="1" type="ordered locus">Cfla_1954</name>
</gene>
<evidence type="ECO:0000313" key="2">
    <source>
        <dbReference type="Proteomes" id="UP000000849"/>
    </source>
</evidence>
<evidence type="ECO:0000313" key="1">
    <source>
        <dbReference type="EMBL" id="ADG74849.1"/>
    </source>
</evidence>
<dbReference type="HOGENOM" id="CLU_3286863_0_0_11"/>
<sequence>MTHELPVSLATATRASLLHARHVAAAARPTATGGVLDSPR</sequence>
<reference evidence="1 2" key="1">
    <citation type="journal article" date="2010" name="Stand. Genomic Sci.">
        <title>Complete genome sequence of Cellulomonas flavigena type strain (134).</title>
        <authorList>
            <person name="Abt B."/>
            <person name="Foster B."/>
            <person name="Lapidus A."/>
            <person name="Clum A."/>
            <person name="Sun H."/>
            <person name="Pukall R."/>
            <person name="Lucas S."/>
            <person name="Glavina Del Rio T."/>
            <person name="Nolan M."/>
            <person name="Tice H."/>
            <person name="Cheng J.F."/>
            <person name="Pitluck S."/>
            <person name="Liolios K."/>
            <person name="Ivanova N."/>
            <person name="Mavromatis K."/>
            <person name="Ovchinnikova G."/>
            <person name="Pati A."/>
            <person name="Goodwin L."/>
            <person name="Chen A."/>
            <person name="Palaniappan K."/>
            <person name="Land M."/>
            <person name="Hauser L."/>
            <person name="Chang Y.J."/>
            <person name="Jeffries C.D."/>
            <person name="Rohde M."/>
            <person name="Goker M."/>
            <person name="Woyke T."/>
            <person name="Bristow J."/>
            <person name="Eisen J.A."/>
            <person name="Markowitz V."/>
            <person name="Hugenholtz P."/>
            <person name="Kyrpides N.C."/>
            <person name="Klenk H.P."/>
        </authorList>
    </citation>
    <scope>NUCLEOTIDE SEQUENCE [LARGE SCALE GENOMIC DNA]</scope>
    <source>
        <strain evidence="2">ATCC 482 / DSM 20109 / BCRC 11376 / JCM 18109 / NBRC 3775 / NCIMB 8073 / NRS 134</strain>
    </source>
</reference>